<evidence type="ECO:0000256" key="2">
    <source>
        <dbReference type="SAM" id="Phobius"/>
    </source>
</evidence>
<dbReference type="PANTHER" id="PTHR24177">
    <property type="entry name" value="CASKIN"/>
    <property type="match status" value="1"/>
</dbReference>
<evidence type="ECO:0000313" key="4">
    <source>
        <dbReference type="Proteomes" id="UP000694853"/>
    </source>
</evidence>
<name>A0A8B8LRI9_ABRPR</name>
<comment type="subcellular location">
    <subcellularLocation>
        <location evidence="1">Cell membrane</location>
        <topology evidence="1">Peripheral membrane protein</topology>
    </subcellularLocation>
</comment>
<dbReference type="OrthoDB" id="1880601at2759"/>
<dbReference type="AlphaFoldDB" id="A0A8B8LRI9"/>
<dbReference type="GeneID" id="113867677"/>
<dbReference type="KEGG" id="aprc:113867677"/>
<feature type="domain" description="PGG" evidence="3">
    <location>
        <begin position="138"/>
        <end position="248"/>
    </location>
</feature>
<gene>
    <name evidence="5" type="primary">LOC113867677</name>
</gene>
<dbReference type="SUPFAM" id="SSF48403">
    <property type="entry name" value="Ankyrin repeat"/>
    <property type="match status" value="1"/>
</dbReference>
<keyword evidence="2" id="KW-1133">Transmembrane helix</keyword>
<keyword evidence="4" id="KW-1185">Reference proteome</keyword>
<dbReference type="InterPro" id="IPR036770">
    <property type="entry name" value="Ankyrin_rpt-contain_sf"/>
</dbReference>
<dbReference type="InterPro" id="IPR026961">
    <property type="entry name" value="PGG_dom"/>
</dbReference>
<feature type="transmembrane region" description="Helical" evidence="2">
    <location>
        <begin position="226"/>
        <end position="248"/>
    </location>
</feature>
<feature type="transmembrane region" description="Helical" evidence="2">
    <location>
        <begin position="147"/>
        <end position="166"/>
    </location>
</feature>
<feature type="transmembrane region" description="Helical" evidence="2">
    <location>
        <begin position="254"/>
        <end position="278"/>
    </location>
</feature>
<sequence>MAAKNGIIEFIDSMRKVNSDLLLVKDKNGRGLLANAILNRQEKMFKFMLGVKNHKEFFVSYYDEFGNNILHLAAEFGIPSISGGKYSTTLHLLRELQWFEAVESIVPPACHESKNKMGFTPGELFTMNHLELIKDSQQWLKETSNTGITFGTVIITLMFAAAITVPGGNDQNKGTPMFLGKEAFTLFAVADAISLITSLSSVLSFMAILTSSFAVEDFMKSLPLKLFFGFGFLLCSVLSMMCAFYAALLSMLKGYRWILVATLCTTVIPASLLIPSILRRSTRILRFAIRSGFHSIKNTKSH</sequence>
<dbReference type="Proteomes" id="UP000694853">
    <property type="component" value="Unplaced"/>
</dbReference>
<evidence type="ECO:0000313" key="5">
    <source>
        <dbReference type="RefSeq" id="XP_027358905.1"/>
    </source>
</evidence>
<protein>
    <submittedName>
        <fullName evidence="5">Uncharacterized protein LOC113867677</fullName>
    </submittedName>
</protein>
<dbReference type="PANTHER" id="PTHR24177:SF329">
    <property type="entry name" value="ANKYRIN REPEAT PROTEIN"/>
    <property type="match status" value="1"/>
</dbReference>
<evidence type="ECO:0000256" key="1">
    <source>
        <dbReference type="ARBA" id="ARBA00004202"/>
    </source>
</evidence>
<reference evidence="4" key="1">
    <citation type="journal article" date="2019" name="Toxins">
        <title>Detection of Abrin-Like and Prepropulchellin-Like Toxin Genes and Transcripts Using Whole Genome Sequencing and Full-Length Transcript Sequencing of Abrus precatorius.</title>
        <authorList>
            <person name="Hovde B.T."/>
            <person name="Daligault H.E."/>
            <person name="Hanschen E.R."/>
            <person name="Kunde Y.A."/>
            <person name="Johnson M.B."/>
            <person name="Starkenburg S.R."/>
            <person name="Johnson S.L."/>
        </authorList>
    </citation>
    <scope>NUCLEOTIDE SEQUENCE [LARGE SCALE GENOMIC DNA]</scope>
</reference>
<evidence type="ECO:0000259" key="3">
    <source>
        <dbReference type="Pfam" id="PF13962"/>
    </source>
</evidence>
<dbReference type="Pfam" id="PF13962">
    <property type="entry name" value="PGG"/>
    <property type="match status" value="1"/>
</dbReference>
<accession>A0A8B8LRI9</accession>
<keyword evidence="2" id="KW-0472">Membrane</keyword>
<dbReference type="GO" id="GO:0005886">
    <property type="term" value="C:plasma membrane"/>
    <property type="evidence" value="ECO:0007669"/>
    <property type="project" value="UniProtKB-SubCell"/>
</dbReference>
<feature type="transmembrane region" description="Helical" evidence="2">
    <location>
        <begin position="186"/>
        <end position="214"/>
    </location>
</feature>
<keyword evidence="2" id="KW-0812">Transmembrane</keyword>
<organism evidence="4 5">
    <name type="scientific">Abrus precatorius</name>
    <name type="common">Indian licorice</name>
    <name type="synonym">Glycine abrus</name>
    <dbReference type="NCBI Taxonomy" id="3816"/>
    <lineage>
        <taxon>Eukaryota</taxon>
        <taxon>Viridiplantae</taxon>
        <taxon>Streptophyta</taxon>
        <taxon>Embryophyta</taxon>
        <taxon>Tracheophyta</taxon>
        <taxon>Spermatophyta</taxon>
        <taxon>Magnoliopsida</taxon>
        <taxon>eudicotyledons</taxon>
        <taxon>Gunneridae</taxon>
        <taxon>Pentapetalae</taxon>
        <taxon>rosids</taxon>
        <taxon>fabids</taxon>
        <taxon>Fabales</taxon>
        <taxon>Fabaceae</taxon>
        <taxon>Papilionoideae</taxon>
        <taxon>50 kb inversion clade</taxon>
        <taxon>NPAAA clade</taxon>
        <taxon>indigoferoid/millettioid clade</taxon>
        <taxon>Abreae</taxon>
        <taxon>Abrus</taxon>
    </lineage>
</organism>
<proteinExistence type="predicted"/>
<dbReference type="RefSeq" id="XP_027358905.1">
    <property type="nucleotide sequence ID" value="XM_027503104.1"/>
</dbReference>
<reference evidence="5" key="2">
    <citation type="submission" date="2025-08" db="UniProtKB">
        <authorList>
            <consortium name="RefSeq"/>
        </authorList>
    </citation>
    <scope>IDENTIFICATION</scope>
    <source>
        <tissue evidence="5">Young leaves</tissue>
    </source>
</reference>